<keyword evidence="2" id="KW-1185">Reference proteome</keyword>
<dbReference type="Proteomes" id="UP000091857">
    <property type="component" value="Chromosome 13"/>
</dbReference>
<sequence length="726" mass="84530">MPLLKKKPFTLLEPPKDLKPHELVYQVRFTKEIFRNYQMYLNRINLYRQRIWSCKISGKANLTFEEALVSEKHATEKVQEIPKELVGPALHIIQYSMLSLKDLADTIAKKLHEHLFVGAELNGKKGGDICPCKIVKVLDEGTFKTQYEVAWLDKNNKVMETSVAKRDDLMWKKFPFSRNILKSFIRESTYRSAPWVLHNNLAQKHGISCDPPQELKGKVFIQDGLVICNKKRKEEAEKASGKHKKKKVEGVVVGATNMEKKGKSEDDQPMQDPIRYPIDDLLVQPAADDPVFTDRPSPSRDFNIQMDCVVDLLMVWDFCSSFGRMLHLWPFSLEDFENAICHKDSNLILIVETHSALLRLLIKDNSECFSALPKRSLKLKITLINWTEYLCHFIEKINIPDLSTNVTTIKRGHYGLLDVKAKLWILRELVNQVIETDLFREKLDDHVEQRQALGATRRGEALEEGRKRRQEKEKLKVEEKVEEKVDSLDNRAMEGFSVETAENYPSKLENGKHHNNNGEIAKEINEEFISAPEKNTSDKSESYHSEIAPQKMKQNIDLEVLEENIKNSSSKIGVKQLKNEKKEAVETRSKEQREEYYEREMEKLVLRTNSLGKDRNYNRYWWFRRDGRIFVESSDNKLWGYYCSKEELDALMGSLNCKGEREKALQKQLQKFYSRMCLKLQKRSKDLAQKIAAEEAVLRRSTRVRALPRENPTNAFLGYVNKWKED</sequence>
<organism evidence="1 2">
    <name type="scientific">Manihot esculenta</name>
    <name type="common">Cassava</name>
    <name type="synonym">Jatropha manihot</name>
    <dbReference type="NCBI Taxonomy" id="3983"/>
    <lineage>
        <taxon>Eukaryota</taxon>
        <taxon>Viridiplantae</taxon>
        <taxon>Streptophyta</taxon>
        <taxon>Embryophyta</taxon>
        <taxon>Tracheophyta</taxon>
        <taxon>Spermatophyta</taxon>
        <taxon>Magnoliopsida</taxon>
        <taxon>eudicotyledons</taxon>
        <taxon>Gunneridae</taxon>
        <taxon>Pentapetalae</taxon>
        <taxon>rosids</taxon>
        <taxon>fabids</taxon>
        <taxon>Malpighiales</taxon>
        <taxon>Euphorbiaceae</taxon>
        <taxon>Crotonoideae</taxon>
        <taxon>Manihoteae</taxon>
        <taxon>Manihot</taxon>
    </lineage>
</organism>
<accession>A0ACB7GLX0</accession>
<protein>
    <submittedName>
        <fullName evidence="1">Uncharacterized protein</fullName>
    </submittedName>
</protein>
<evidence type="ECO:0000313" key="1">
    <source>
        <dbReference type="EMBL" id="KAG8640745.1"/>
    </source>
</evidence>
<reference evidence="2" key="1">
    <citation type="journal article" date="2016" name="Nat. Biotechnol.">
        <title>Sequencing wild and cultivated cassava and related species reveals extensive interspecific hybridization and genetic diversity.</title>
        <authorList>
            <person name="Bredeson J.V."/>
            <person name="Lyons J.B."/>
            <person name="Prochnik S.E."/>
            <person name="Wu G.A."/>
            <person name="Ha C.M."/>
            <person name="Edsinger-Gonzales E."/>
            <person name="Grimwood J."/>
            <person name="Schmutz J."/>
            <person name="Rabbi I.Y."/>
            <person name="Egesi C."/>
            <person name="Nauluvula P."/>
            <person name="Lebot V."/>
            <person name="Ndunguru J."/>
            <person name="Mkamilo G."/>
            <person name="Bart R.S."/>
            <person name="Setter T.L."/>
            <person name="Gleadow R.M."/>
            <person name="Kulakow P."/>
            <person name="Ferguson M.E."/>
            <person name="Rounsley S."/>
            <person name="Rokhsar D.S."/>
        </authorList>
    </citation>
    <scope>NUCLEOTIDE SEQUENCE [LARGE SCALE GENOMIC DNA]</scope>
    <source>
        <strain evidence="2">cv. AM560-2</strain>
    </source>
</reference>
<dbReference type="EMBL" id="CM004399">
    <property type="protein sequence ID" value="KAG8640745.1"/>
    <property type="molecule type" value="Genomic_DNA"/>
</dbReference>
<gene>
    <name evidence="1" type="ORF">MANES_13G076600v8</name>
</gene>
<comment type="caution">
    <text evidence="1">The sequence shown here is derived from an EMBL/GenBank/DDBJ whole genome shotgun (WGS) entry which is preliminary data.</text>
</comment>
<proteinExistence type="predicted"/>
<evidence type="ECO:0000313" key="2">
    <source>
        <dbReference type="Proteomes" id="UP000091857"/>
    </source>
</evidence>
<name>A0ACB7GLX0_MANES</name>